<evidence type="ECO:0000313" key="20">
    <source>
        <dbReference type="Proteomes" id="UP000476934"/>
    </source>
</evidence>
<dbReference type="InterPro" id="IPR015890">
    <property type="entry name" value="Chorismate_C"/>
</dbReference>
<evidence type="ECO:0000256" key="16">
    <source>
        <dbReference type="SAM" id="MobiDB-lite"/>
    </source>
</evidence>
<keyword evidence="9 15" id="KW-0822">Tryptophan biosynthesis</keyword>
<dbReference type="NCBIfam" id="TIGR00564">
    <property type="entry name" value="trpE_most"/>
    <property type="match status" value="1"/>
</dbReference>
<keyword evidence="10 15" id="KW-0460">Magnesium</keyword>
<evidence type="ECO:0000256" key="8">
    <source>
        <dbReference type="ARBA" id="ARBA00022723"/>
    </source>
</evidence>
<evidence type="ECO:0000256" key="11">
    <source>
        <dbReference type="ARBA" id="ARBA00023141"/>
    </source>
</evidence>
<dbReference type="InterPro" id="IPR005801">
    <property type="entry name" value="ADC_synthase"/>
</dbReference>
<dbReference type="GO" id="GO:0046872">
    <property type="term" value="F:metal ion binding"/>
    <property type="evidence" value="ECO:0007669"/>
    <property type="project" value="UniProtKB-KW"/>
</dbReference>
<evidence type="ECO:0000256" key="10">
    <source>
        <dbReference type="ARBA" id="ARBA00022842"/>
    </source>
</evidence>
<dbReference type="InterPro" id="IPR005256">
    <property type="entry name" value="Anth_synth_I_PabB"/>
</dbReference>
<dbReference type="EMBL" id="JAAIWK010000013">
    <property type="protein sequence ID" value="NEY20177.1"/>
    <property type="molecule type" value="Genomic_DNA"/>
</dbReference>
<dbReference type="AlphaFoldDB" id="A0A6M0P6P1"/>
<organism evidence="19 20">
    <name type="scientific">Heyndrickxia ginsengihumi</name>
    <dbReference type="NCBI Taxonomy" id="363870"/>
    <lineage>
        <taxon>Bacteria</taxon>
        <taxon>Bacillati</taxon>
        <taxon>Bacillota</taxon>
        <taxon>Bacilli</taxon>
        <taxon>Bacillales</taxon>
        <taxon>Bacillaceae</taxon>
        <taxon>Heyndrickxia</taxon>
    </lineage>
</organism>
<dbReference type="InterPro" id="IPR006805">
    <property type="entry name" value="Anth_synth_I_N"/>
</dbReference>
<dbReference type="UniPathway" id="UPA00035">
    <property type="reaction ID" value="UER00040"/>
</dbReference>
<feature type="domain" description="Chorismate-utilising enzyme C-terminal" evidence="17">
    <location>
        <begin position="198"/>
        <end position="452"/>
    </location>
</feature>
<comment type="similarity">
    <text evidence="3 15">Belongs to the anthranilate synthase component I family.</text>
</comment>
<evidence type="ECO:0000256" key="14">
    <source>
        <dbReference type="ARBA" id="ARBA00047683"/>
    </source>
</evidence>
<comment type="catalytic activity">
    <reaction evidence="14 15">
        <text>chorismate + L-glutamine = anthranilate + pyruvate + L-glutamate + H(+)</text>
        <dbReference type="Rhea" id="RHEA:21732"/>
        <dbReference type="ChEBI" id="CHEBI:15361"/>
        <dbReference type="ChEBI" id="CHEBI:15378"/>
        <dbReference type="ChEBI" id="CHEBI:16567"/>
        <dbReference type="ChEBI" id="CHEBI:29748"/>
        <dbReference type="ChEBI" id="CHEBI:29985"/>
        <dbReference type="ChEBI" id="CHEBI:58359"/>
        <dbReference type="EC" id="4.1.3.27"/>
    </reaction>
</comment>
<evidence type="ECO:0000256" key="9">
    <source>
        <dbReference type="ARBA" id="ARBA00022822"/>
    </source>
</evidence>
<dbReference type="Pfam" id="PF00425">
    <property type="entry name" value="Chorismate_bind"/>
    <property type="match status" value="1"/>
</dbReference>
<dbReference type="PRINTS" id="PR00095">
    <property type="entry name" value="ANTSNTHASEI"/>
</dbReference>
<evidence type="ECO:0000256" key="5">
    <source>
        <dbReference type="ARBA" id="ARBA00012266"/>
    </source>
</evidence>
<dbReference type="Pfam" id="PF04715">
    <property type="entry name" value="Anth_synt_I_N"/>
    <property type="match status" value="1"/>
</dbReference>
<dbReference type="RefSeq" id="WP_163173788.1">
    <property type="nucleotide sequence ID" value="NZ_JAAIWK010000013.1"/>
</dbReference>
<keyword evidence="12 15" id="KW-0456">Lyase</keyword>
<dbReference type="GO" id="GO:0004049">
    <property type="term" value="F:anthranilate synthase activity"/>
    <property type="evidence" value="ECO:0007669"/>
    <property type="project" value="UniProtKB-EC"/>
</dbReference>
<evidence type="ECO:0000256" key="7">
    <source>
        <dbReference type="ARBA" id="ARBA00022605"/>
    </source>
</evidence>
<sequence>MKTKGVPYKYKVLRVNGDMLTPIMIYTRLQGEKRFLLESSLKHDENGRYSFIGANPIMEFIGLGNKVTIEDHLLETSVDHLGDPLEIVKKALPNIELPIPFPFYGGAVGYIGYDVIRQYESIGKIYEDEMNIPDFHLMVYQHLVVFDHKTQYVYIVAIEKDEQQAERKTEILREQILAKIDEEPFIDEGAISFQPTIDKETFMKMVDTAKNHIENGDIFQVVLSQRMKGHLEQDPFYFYRKLRKANPSPYMFYLDFQDYIVLGASPESLIKTKGQTILTNPIAGTRPRGKSDAEDSQLEQELLQDEKELAEHKMLVDLSRNDLGRVCNPGTIEVKKYMKIEKYQHVMHIVSEVQGELEKGKTGIDALVSCLPAGTVSGAPKIRAMQIINELERKKRGMYAGAIGYISFSGDIDFALAIRSLLIKNNTAYLQSGAGIVYDSNPATEYEETLNKAKSILEAQVHDFITR</sequence>
<evidence type="ECO:0000259" key="18">
    <source>
        <dbReference type="Pfam" id="PF04715"/>
    </source>
</evidence>
<comment type="pathway">
    <text evidence="2 15">Amino-acid biosynthesis; L-tryptophan biosynthesis; L-tryptophan from chorismate: step 1/5.</text>
</comment>
<keyword evidence="11 15" id="KW-0057">Aromatic amino acid biosynthesis</keyword>
<keyword evidence="8 15" id="KW-0479">Metal-binding</keyword>
<accession>A0A6M0P6P1</accession>
<evidence type="ECO:0000313" key="19">
    <source>
        <dbReference type="EMBL" id="NEY20177.1"/>
    </source>
</evidence>
<comment type="function">
    <text evidence="13 15">Part of a heterotetrameric complex that catalyzes the two-step biosynthesis of anthranilate, an intermediate in the biosynthesis of L-tryptophan. In the first step, the glutamine-binding beta subunit (TrpG) of anthranilate synthase (AS) provides the glutamine amidotransferase activity which generates ammonia as a substrate that, along with chorismate, is used in the second step, catalyzed by the large alpha subunit of AS (TrpE) to produce anthranilate. In the absence of TrpG, TrpE can synthesize anthranilate directly from chorismate and high concentrations of ammonia.</text>
</comment>
<dbReference type="Gene3D" id="3.60.120.10">
    <property type="entry name" value="Anthranilate synthase"/>
    <property type="match status" value="1"/>
</dbReference>
<feature type="region of interest" description="Disordered" evidence="16">
    <location>
        <begin position="280"/>
        <end position="299"/>
    </location>
</feature>
<evidence type="ECO:0000256" key="12">
    <source>
        <dbReference type="ARBA" id="ARBA00023239"/>
    </source>
</evidence>
<dbReference type="PANTHER" id="PTHR11236">
    <property type="entry name" value="AMINOBENZOATE/ANTHRANILATE SYNTHASE"/>
    <property type="match status" value="1"/>
</dbReference>
<comment type="subunit">
    <text evidence="4 15">Heterotetramer consisting of two non-identical subunits: a beta subunit (TrpG) and a large alpha subunit (TrpE).</text>
</comment>
<protein>
    <recommendedName>
        <fullName evidence="6 15">Anthranilate synthase component 1</fullName>
        <ecNumber evidence="5 15">4.1.3.27</ecNumber>
    </recommendedName>
</protein>
<dbReference type="InterPro" id="IPR019999">
    <property type="entry name" value="Anth_synth_I-like"/>
</dbReference>
<evidence type="ECO:0000259" key="17">
    <source>
        <dbReference type="Pfam" id="PF00425"/>
    </source>
</evidence>
<dbReference type="EC" id="4.1.3.27" evidence="5 15"/>
<keyword evidence="7 15" id="KW-0028">Amino-acid biosynthesis</keyword>
<dbReference type="Proteomes" id="UP000476934">
    <property type="component" value="Unassembled WGS sequence"/>
</dbReference>
<comment type="cofactor">
    <cofactor evidence="1 15">
        <name>Mg(2+)</name>
        <dbReference type="ChEBI" id="CHEBI:18420"/>
    </cofactor>
</comment>
<evidence type="ECO:0000256" key="6">
    <source>
        <dbReference type="ARBA" id="ARBA00020653"/>
    </source>
</evidence>
<proteinExistence type="inferred from homology"/>
<evidence type="ECO:0000256" key="13">
    <source>
        <dbReference type="ARBA" id="ARBA00025634"/>
    </source>
</evidence>
<evidence type="ECO:0000256" key="2">
    <source>
        <dbReference type="ARBA" id="ARBA00004873"/>
    </source>
</evidence>
<comment type="caution">
    <text evidence="19">The sequence shown here is derived from an EMBL/GenBank/DDBJ whole genome shotgun (WGS) entry which is preliminary data.</text>
</comment>
<evidence type="ECO:0000256" key="1">
    <source>
        <dbReference type="ARBA" id="ARBA00001946"/>
    </source>
</evidence>
<dbReference type="SUPFAM" id="SSF56322">
    <property type="entry name" value="ADC synthase"/>
    <property type="match status" value="1"/>
</dbReference>
<name>A0A6M0P6P1_9BACI</name>
<keyword evidence="20" id="KW-1185">Reference proteome</keyword>
<gene>
    <name evidence="15 19" type="primary">trpE</name>
    <name evidence="19" type="ORF">G4D61_09415</name>
</gene>
<dbReference type="GO" id="GO:0000162">
    <property type="term" value="P:L-tryptophan biosynthetic process"/>
    <property type="evidence" value="ECO:0007669"/>
    <property type="project" value="UniProtKB-UniPathway"/>
</dbReference>
<feature type="domain" description="Anthranilate synthase component I N-terminal" evidence="18">
    <location>
        <begin position="18"/>
        <end position="155"/>
    </location>
</feature>
<evidence type="ECO:0000256" key="3">
    <source>
        <dbReference type="ARBA" id="ARBA00009562"/>
    </source>
</evidence>
<evidence type="ECO:0000256" key="4">
    <source>
        <dbReference type="ARBA" id="ARBA00011575"/>
    </source>
</evidence>
<reference evidence="19 20" key="2">
    <citation type="submission" date="2020-03" db="EMBL/GenBank/DDBJ databases">
        <title>Bacillus aquiflavi sp. nov., isolated from yellow water of strong flavor Chinese baijiu in Yibin region of China.</title>
        <authorList>
            <person name="Xie J."/>
        </authorList>
    </citation>
    <scope>NUCLEOTIDE SEQUENCE [LARGE SCALE GENOMIC DNA]</scope>
    <source>
        <strain evidence="19 20">Gsoil 114</strain>
    </source>
</reference>
<evidence type="ECO:0000256" key="15">
    <source>
        <dbReference type="RuleBase" id="RU364045"/>
    </source>
</evidence>
<reference evidence="19 20" key="1">
    <citation type="submission" date="2020-02" db="EMBL/GenBank/DDBJ databases">
        <authorList>
            <person name="Feng H."/>
        </authorList>
    </citation>
    <scope>NUCLEOTIDE SEQUENCE [LARGE SCALE GENOMIC DNA]</scope>
    <source>
        <strain evidence="19 20">Gsoil 114</strain>
    </source>
</reference>
<dbReference type="PANTHER" id="PTHR11236:SF48">
    <property type="entry name" value="ISOCHORISMATE SYNTHASE MENF"/>
    <property type="match status" value="1"/>
</dbReference>